<dbReference type="InterPro" id="IPR051066">
    <property type="entry name" value="Trans_reg/Corepressor"/>
</dbReference>
<dbReference type="Proteomes" id="UP000790347">
    <property type="component" value="Unassembled WGS sequence"/>
</dbReference>
<dbReference type="PANTHER" id="PTHR16089">
    <property type="entry name" value="REST COREPRESSOR COREST PROTEIN-RELATED"/>
    <property type="match status" value="1"/>
</dbReference>
<dbReference type="EMBL" id="ASGP02000007">
    <property type="protein sequence ID" value="KAH9497949.1"/>
    <property type="molecule type" value="Genomic_DNA"/>
</dbReference>
<dbReference type="GO" id="GO:0003714">
    <property type="term" value="F:transcription corepressor activity"/>
    <property type="evidence" value="ECO:0007669"/>
    <property type="project" value="TreeGrafter"/>
</dbReference>
<feature type="compositionally biased region" description="Low complexity" evidence="9">
    <location>
        <begin position="334"/>
        <end position="349"/>
    </location>
</feature>
<dbReference type="SMART" id="SM01189">
    <property type="entry name" value="ELM2"/>
    <property type="match status" value="1"/>
</dbReference>
<evidence type="ECO:0000259" key="10">
    <source>
        <dbReference type="PROSITE" id="PS51156"/>
    </source>
</evidence>
<feature type="domain" description="SANT" evidence="11">
    <location>
        <begin position="481"/>
        <end position="532"/>
    </location>
</feature>
<evidence type="ECO:0000256" key="7">
    <source>
        <dbReference type="ARBA" id="ARBA00023163"/>
    </source>
</evidence>
<dbReference type="Gene3D" id="4.10.1240.50">
    <property type="match status" value="1"/>
</dbReference>
<dbReference type="GO" id="GO:0000118">
    <property type="term" value="C:histone deacetylase complex"/>
    <property type="evidence" value="ECO:0007669"/>
    <property type="project" value="TreeGrafter"/>
</dbReference>
<reference evidence="12" key="1">
    <citation type="submission" date="2013-05" db="EMBL/GenBank/DDBJ databases">
        <authorList>
            <person name="Yim A.K.Y."/>
            <person name="Chan T.F."/>
            <person name="Ji K.M."/>
            <person name="Liu X.Y."/>
            <person name="Zhou J.W."/>
            <person name="Li R.Q."/>
            <person name="Yang K.Y."/>
            <person name="Li J."/>
            <person name="Li M."/>
            <person name="Law P.T.W."/>
            <person name="Wu Y.L."/>
            <person name="Cai Z.L."/>
            <person name="Qin H."/>
            <person name="Bao Y."/>
            <person name="Leung R.K.K."/>
            <person name="Ng P.K.S."/>
            <person name="Zou J."/>
            <person name="Zhong X.J."/>
            <person name="Ran P.X."/>
            <person name="Zhong N.S."/>
            <person name="Liu Z.G."/>
            <person name="Tsui S.K.W."/>
        </authorList>
    </citation>
    <scope>NUCLEOTIDE SEQUENCE</scope>
    <source>
        <strain evidence="12">Derf</strain>
        <tissue evidence="12">Whole organism</tissue>
    </source>
</reference>
<dbReference type="PROSITE" id="PS51293">
    <property type="entry name" value="SANT"/>
    <property type="match status" value="2"/>
</dbReference>
<evidence type="ECO:0000256" key="6">
    <source>
        <dbReference type="ARBA" id="ARBA00023125"/>
    </source>
</evidence>
<gene>
    <name evidence="12" type="primary">RCOR3_2</name>
    <name evidence="12" type="ORF">DERF_013880</name>
</gene>
<comment type="subcellular location">
    <subcellularLocation>
        <location evidence="1">Nucleus</location>
    </subcellularLocation>
</comment>
<accession>A0A922HN67</accession>
<dbReference type="Pfam" id="PF01448">
    <property type="entry name" value="ELM2"/>
    <property type="match status" value="1"/>
</dbReference>
<dbReference type="AlphaFoldDB" id="A0A922HN67"/>
<keyword evidence="13" id="KW-1185">Reference proteome</keyword>
<dbReference type="SMART" id="SM00717">
    <property type="entry name" value="SANT"/>
    <property type="match status" value="2"/>
</dbReference>
<dbReference type="GO" id="GO:0008270">
    <property type="term" value="F:zinc ion binding"/>
    <property type="evidence" value="ECO:0007669"/>
    <property type="project" value="UniProtKB-KW"/>
</dbReference>
<dbReference type="GO" id="GO:0005667">
    <property type="term" value="C:transcription regulator complex"/>
    <property type="evidence" value="ECO:0007669"/>
    <property type="project" value="TreeGrafter"/>
</dbReference>
<evidence type="ECO:0000256" key="8">
    <source>
        <dbReference type="ARBA" id="ARBA00023242"/>
    </source>
</evidence>
<evidence type="ECO:0000256" key="1">
    <source>
        <dbReference type="ARBA" id="ARBA00004123"/>
    </source>
</evidence>
<dbReference type="InterPro" id="IPR000949">
    <property type="entry name" value="ELM2_dom"/>
</dbReference>
<dbReference type="Gene3D" id="1.20.58.1880">
    <property type="match status" value="1"/>
</dbReference>
<dbReference type="SUPFAM" id="SSF46689">
    <property type="entry name" value="Homeodomain-like"/>
    <property type="match status" value="2"/>
</dbReference>
<dbReference type="InterPro" id="IPR009057">
    <property type="entry name" value="Homeodomain-like_sf"/>
</dbReference>
<keyword evidence="3" id="KW-0863">Zinc-finger</keyword>
<dbReference type="FunFam" id="1.10.10.60:FF:000012">
    <property type="entry name" value="Metastasis-associated 1 family, member 3"/>
    <property type="match status" value="1"/>
</dbReference>
<sequence length="570" mass="66150">MAGGPVFYKESRRIFPKLWQRHLFVGTTLFIVCHIGWKYHILGIERYDTFKGRTALYGPESIEESKSEYRYRMVIAERNNNNNESISSSISGTNSTANRRTRTLNQANVSNTMSSSGGGTSCSSDINSDSDSEQSVRVGNEYQAEISDSCQSKPASRDYVEKAVLVWTPYHELDEDDLSDYVKLANEKYKYNQEQALGILFWHDFDMQCALADLPNYAPYPDEWTMEDRALFDQAYQFHNKSFHKINQLLPDKKLSSIIKHYYTTKKNKNRNGSYVDKQVRKNNSQSKDESPDDNGSSSMMMDYANDEQQSTSNHHQQHHMMMIASTSKEQQHQHQLQNQQQNQQQQQQQQQFNHRKECCQCMNKNAQQYYNTKYGILCKICYAKRKSNHHSKSCNDPTTMGDEISKFGKLFNSMNMDEMMLKEIVKERVTESSAKVLESYDKEIDDLMGKICHLKQENQAKKSSLGELPDLSLLNNNNNRIMSRWTNDEILLMTQAIRDYGKDFKVIADIIGTKSEVQIKNYFLQNQDKMKFDTLIAELNEENDMDDMNLYIIDDNNPMNGENSKKLSK</sequence>
<comment type="caution">
    <text evidence="12">The sequence shown here is derived from an EMBL/GenBank/DDBJ whole genome shotgun (WGS) entry which is preliminary data.</text>
</comment>
<dbReference type="PROSITE" id="PS51156">
    <property type="entry name" value="ELM2"/>
    <property type="match status" value="1"/>
</dbReference>
<dbReference type="PANTHER" id="PTHR16089:SF28">
    <property type="entry name" value="REST COREPRESSOR"/>
    <property type="match status" value="1"/>
</dbReference>
<feature type="region of interest" description="Disordered" evidence="9">
    <location>
        <begin position="327"/>
        <end position="349"/>
    </location>
</feature>
<feature type="region of interest" description="Disordered" evidence="9">
    <location>
        <begin position="269"/>
        <end position="302"/>
    </location>
</feature>
<organism evidence="12 13">
    <name type="scientific">Dermatophagoides farinae</name>
    <name type="common">American house dust mite</name>
    <dbReference type="NCBI Taxonomy" id="6954"/>
    <lineage>
        <taxon>Eukaryota</taxon>
        <taxon>Metazoa</taxon>
        <taxon>Ecdysozoa</taxon>
        <taxon>Arthropoda</taxon>
        <taxon>Chelicerata</taxon>
        <taxon>Arachnida</taxon>
        <taxon>Acari</taxon>
        <taxon>Acariformes</taxon>
        <taxon>Sarcoptiformes</taxon>
        <taxon>Astigmata</taxon>
        <taxon>Psoroptidia</taxon>
        <taxon>Analgoidea</taxon>
        <taxon>Pyroglyphidae</taxon>
        <taxon>Dermatophagoidinae</taxon>
        <taxon>Dermatophagoides</taxon>
    </lineage>
</organism>
<protein>
    <submittedName>
        <fullName evidence="12">REST corepressor 3</fullName>
    </submittedName>
</protein>
<dbReference type="GO" id="GO:0003677">
    <property type="term" value="F:DNA binding"/>
    <property type="evidence" value="ECO:0007669"/>
    <property type="project" value="UniProtKB-KW"/>
</dbReference>
<dbReference type="CDD" id="cd00167">
    <property type="entry name" value="SANT"/>
    <property type="match status" value="1"/>
</dbReference>
<dbReference type="Gene3D" id="1.10.10.60">
    <property type="entry name" value="Homeodomain-like"/>
    <property type="match status" value="1"/>
</dbReference>
<evidence type="ECO:0000259" key="11">
    <source>
        <dbReference type="PROSITE" id="PS51293"/>
    </source>
</evidence>
<dbReference type="Pfam" id="PF00249">
    <property type="entry name" value="Myb_DNA-binding"/>
    <property type="match status" value="1"/>
</dbReference>
<evidence type="ECO:0000313" key="13">
    <source>
        <dbReference type="Proteomes" id="UP000790347"/>
    </source>
</evidence>
<evidence type="ECO:0000256" key="4">
    <source>
        <dbReference type="ARBA" id="ARBA00022833"/>
    </source>
</evidence>
<feature type="compositionally biased region" description="Low complexity" evidence="9">
    <location>
        <begin position="121"/>
        <end position="135"/>
    </location>
</feature>
<keyword evidence="6" id="KW-0238">DNA-binding</keyword>
<feature type="domain" description="ELM2" evidence="10">
    <location>
        <begin position="134"/>
        <end position="218"/>
    </location>
</feature>
<keyword evidence="4" id="KW-0862">Zinc</keyword>
<feature type="region of interest" description="Disordered" evidence="9">
    <location>
        <begin position="82"/>
        <end position="137"/>
    </location>
</feature>
<keyword evidence="5" id="KW-0805">Transcription regulation</keyword>
<proteinExistence type="predicted"/>
<evidence type="ECO:0000256" key="2">
    <source>
        <dbReference type="ARBA" id="ARBA00022723"/>
    </source>
</evidence>
<feature type="compositionally biased region" description="Low complexity" evidence="9">
    <location>
        <begin position="82"/>
        <end position="96"/>
    </location>
</feature>
<dbReference type="InterPro" id="IPR017884">
    <property type="entry name" value="SANT_dom"/>
</dbReference>
<evidence type="ECO:0000256" key="3">
    <source>
        <dbReference type="ARBA" id="ARBA00022771"/>
    </source>
</evidence>
<evidence type="ECO:0000256" key="5">
    <source>
        <dbReference type="ARBA" id="ARBA00023015"/>
    </source>
</evidence>
<dbReference type="GO" id="GO:0006357">
    <property type="term" value="P:regulation of transcription by RNA polymerase II"/>
    <property type="evidence" value="ECO:0007669"/>
    <property type="project" value="TreeGrafter"/>
</dbReference>
<evidence type="ECO:0000313" key="12">
    <source>
        <dbReference type="EMBL" id="KAH9497949.1"/>
    </source>
</evidence>
<feature type="domain" description="SANT" evidence="11">
    <location>
        <begin position="219"/>
        <end position="270"/>
    </location>
</feature>
<keyword evidence="7" id="KW-0804">Transcription</keyword>
<reference evidence="12" key="2">
    <citation type="journal article" date="2022" name="Res Sq">
        <title>Comparative Genomics Reveals Insights into the Divergent Evolution of Astigmatic Mites and Household Pest Adaptations.</title>
        <authorList>
            <person name="Xiong Q."/>
            <person name="Wan A.T.-Y."/>
            <person name="Liu X.-Y."/>
            <person name="Fung C.S.-H."/>
            <person name="Xiao X."/>
            <person name="Malainual N."/>
            <person name="Hou J."/>
            <person name="Wang L."/>
            <person name="Wang M."/>
            <person name="Yang K."/>
            <person name="Cui Y."/>
            <person name="Leung E."/>
            <person name="Nong W."/>
            <person name="Shin S.-K."/>
            <person name="Au S."/>
            <person name="Jeong K.Y."/>
            <person name="Chew F.T."/>
            <person name="Hui J."/>
            <person name="Leung T.F."/>
            <person name="Tungtrongchitr A."/>
            <person name="Zhong N."/>
            <person name="Liu Z."/>
            <person name="Tsui S."/>
        </authorList>
    </citation>
    <scope>NUCLEOTIDE SEQUENCE</scope>
    <source>
        <strain evidence="12">Derf</strain>
        <tissue evidence="12">Whole organism</tissue>
    </source>
</reference>
<keyword evidence="8" id="KW-0539">Nucleus</keyword>
<dbReference type="InterPro" id="IPR001005">
    <property type="entry name" value="SANT/Myb"/>
</dbReference>
<evidence type="ECO:0000256" key="9">
    <source>
        <dbReference type="SAM" id="MobiDB-lite"/>
    </source>
</evidence>
<feature type="compositionally biased region" description="Polar residues" evidence="9">
    <location>
        <begin position="103"/>
        <end position="113"/>
    </location>
</feature>
<name>A0A922HN67_DERFA</name>
<keyword evidence="2" id="KW-0479">Metal-binding</keyword>